<dbReference type="Proteomes" id="UP000245506">
    <property type="component" value="Unassembled WGS sequence"/>
</dbReference>
<name>A0A317CGY9_9GAMM</name>
<dbReference type="Gene3D" id="2.40.10.320">
    <property type="entry name" value="Uncharacterised protein PF13642 yp_926445, N-terminal domain"/>
    <property type="match status" value="1"/>
</dbReference>
<proteinExistence type="predicted"/>
<dbReference type="InterPro" id="IPR025284">
    <property type="entry name" value="DUF4144"/>
</dbReference>
<keyword evidence="2" id="KW-1185">Reference proteome</keyword>
<evidence type="ECO:0000313" key="2">
    <source>
        <dbReference type="Proteomes" id="UP000245506"/>
    </source>
</evidence>
<gene>
    <name evidence="1" type="ORF">DKT75_12060</name>
</gene>
<sequence length="110" mass="12069">MVTWPAIIKYAGDHELVYVADAGEWDASVELDGYHFNSDDQLIDSSGAIFDLSNTVTLGQKSSEKEMGLDEVTELVRHHASELGNCCISKLIFPSIAEAVRGVAFIKDEH</sequence>
<accession>A0A317CGY9</accession>
<evidence type="ECO:0000313" key="1">
    <source>
        <dbReference type="EMBL" id="PWQ95512.1"/>
    </source>
</evidence>
<dbReference type="RefSeq" id="WP_109823691.1">
    <property type="nucleotide sequence ID" value="NZ_QGKL01000033.1"/>
</dbReference>
<comment type="caution">
    <text evidence="1">The sequence shown here is derived from an EMBL/GenBank/DDBJ whole genome shotgun (WGS) entry which is preliminary data.</text>
</comment>
<protein>
    <submittedName>
        <fullName evidence="1">Uncharacterized protein</fullName>
    </submittedName>
</protein>
<reference evidence="1 2" key="1">
    <citation type="submission" date="2018-05" db="EMBL/GenBank/DDBJ databases">
        <title>Leucothrix arctica sp. nov., isolated from Arctic seawater.</title>
        <authorList>
            <person name="Choi A."/>
            <person name="Baek K."/>
        </authorList>
    </citation>
    <scope>NUCLEOTIDE SEQUENCE [LARGE SCALE GENOMIC DNA]</scope>
    <source>
        <strain evidence="1 2">IMCC9719</strain>
    </source>
</reference>
<dbReference type="EMBL" id="QGKL01000033">
    <property type="protein sequence ID" value="PWQ95512.1"/>
    <property type="molecule type" value="Genomic_DNA"/>
</dbReference>
<dbReference type="OrthoDB" id="5771593at2"/>
<organism evidence="1 2">
    <name type="scientific">Leucothrix arctica</name>
    <dbReference type="NCBI Taxonomy" id="1481894"/>
    <lineage>
        <taxon>Bacteria</taxon>
        <taxon>Pseudomonadati</taxon>
        <taxon>Pseudomonadota</taxon>
        <taxon>Gammaproteobacteria</taxon>
        <taxon>Thiotrichales</taxon>
        <taxon>Thiotrichaceae</taxon>
        <taxon>Leucothrix</taxon>
    </lineage>
</organism>
<dbReference type="Pfam" id="PF13642">
    <property type="entry name" value="DUF4144"/>
    <property type="match status" value="1"/>
</dbReference>
<dbReference type="Gene3D" id="1.10.8.650">
    <property type="entry name" value="Uncharacterised protein PF13642 yp_926445, C-terminal domain"/>
    <property type="match status" value="1"/>
</dbReference>
<dbReference type="AlphaFoldDB" id="A0A317CGY9"/>